<dbReference type="Proteomes" id="UP001491552">
    <property type="component" value="Unassembled WGS sequence"/>
</dbReference>
<evidence type="ECO:0000313" key="2">
    <source>
        <dbReference type="Proteomes" id="UP001491552"/>
    </source>
</evidence>
<dbReference type="EMBL" id="JBBMFF010000254">
    <property type="protein sequence ID" value="MEQ2511976.1"/>
    <property type="molecule type" value="Genomic_DNA"/>
</dbReference>
<sequence>MSEYQPANLENLFVKRAGRRMRVASCDPTGANNDNVLIPSGETYLFADLQGPGIVTHFFCTIGNPNKRRPECGIGTEEFNVRKVVLNVYWDDETEPSIQAPLGDFFGMGHGITKSFASAPLQITPEDGRGFNCWFPMPFRRRARFTVKNECCSPLHFYFYVDYEQVESLPENTLYFHALWNRECPTDGIPSSARSRHMEWIMGGEQDKHLSAEGNYVLLDAEGSGQYVGCNINIHNLENSSEWDWFGEGDDAILIDDEPWPPRLHGTGMEDYLGLAWCPTQEYHALYNGCTLSPMDNYKGMASYYRFHILDPIMFDRHIRVTFEHGHNNNRSDDWSTTAYWYQTEPHKPFHPMLPVEQRLPIDQKLYEWTGRREFCKNEENVR</sequence>
<dbReference type="Pfam" id="PF11175">
    <property type="entry name" value="DUF2961"/>
    <property type="match status" value="1"/>
</dbReference>
<organism evidence="1 2">
    <name type="scientific">Faecousia intestinalis</name>
    <dbReference type="NCBI Taxonomy" id="3133167"/>
    <lineage>
        <taxon>Bacteria</taxon>
        <taxon>Bacillati</taxon>
        <taxon>Bacillota</taxon>
        <taxon>Clostridia</taxon>
        <taxon>Eubacteriales</taxon>
        <taxon>Oscillospiraceae</taxon>
        <taxon>Faecousia</taxon>
    </lineage>
</organism>
<gene>
    <name evidence="1" type="ORF">WMO66_12115</name>
</gene>
<dbReference type="InterPro" id="IPR021345">
    <property type="entry name" value="DUF2961"/>
</dbReference>
<protein>
    <submittedName>
        <fullName evidence="1">Glycoside hydrolase family 172 protein</fullName>
    </submittedName>
</protein>
<dbReference type="Gene3D" id="2.60.120.1390">
    <property type="match status" value="1"/>
</dbReference>
<comment type="caution">
    <text evidence="1">The sequence shown here is derived from an EMBL/GenBank/DDBJ whole genome shotgun (WGS) entry which is preliminary data.</text>
</comment>
<keyword evidence="1" id="KW-0378">Hydrolase</keyword>
<proteinExistence type="predicted"/>
<reference evidence="1 2" key="1">
    <citation type="submission" date="2024-03" db="EMBL/GenBank/DDBJ databases">
        <title>Human intestinal bacterial collection.</title>
        <authorList>
            <person name="Pauvert C."/>
            <person name="Hitch T.C.A."/>
            <person name="Clavel T."/>
        </authorList>
    </citation>
    <scope>NUCLEOTIDE SEQUENCE [LARGE SCALE GENOMIC DNA]</scope>
    <source>
        <strain evidence="1 2">CLA-AA-H192</strain>
    </source>
</reference>
<dbReference type="RefSeq" id="WP_349136679.1">
    <property type="nucleotide sequence ID" value="NZ_JBBMFF010000254.1"/>
</dbReference>
<name>A0ABV1G967_9FIRM</name>
<dbReference type="GO" id="GO:0016787">
    <property type="term" value="F:hydrolase activity"/>
    <property type="evidence" value="ECO:0007669"/>
    <property type="project" value="UniProtKB-KW"/>
</dbReference>
<evidence type="ECO:0000313" key="1">
    <source>
        <dbReference type="EMBL" id="MEQ2511976.1"/>
    </source>
</evidence>
<accession>A0ABV1G967</accession>
<keyword evidence="2" id="KW-1185">Reference proteome</keyword>